<reference evidence="2" key="1">
    <citation type="submission" date="2020-02" db="EMBL/GenBank/DDBJ databases">
        <authorList>
            <person name="Meier V. D."/>
        </authorList>
    </citation>
    <scope>NUCLEOTIDE SEQUENCE</scope>
    <source>
        <strain evidence="2">AVDCRST_MAG64</strain>
    </source>
</reference>
<name>A0A6J4NJM7_9BACT</name>
<feature type="region of interest" description="Disordered" evidence="1">
    <location>
        <begin position="1"/>
        <end position="52"/>
    </location>
</feature>
<organism evidence="2">
    <name type="scientific">uncultured Phycisphaerae bacterium</name>
    <dbReference type="NCBI Taxonomy" id="904963"/>
    <lineage>
        <taxon>Bacteria</taxon>
        <taxon>Pseudomonadati</taxon>
        <taxon>Planctomycetota</taxon>
        <taxon>Phycisphaerae</taxon>
        <taxon>environmental samples</taxon>
    </lineage>
</organism>
<proteinExistence type="predicted"/>
<protein>
    <submittedName>
        <fullName evidence="2">Uncharacterized protein</fullName>
    </submittedName>
</protein>
<dbReference type="AlphaFoldDB" id="A0A6J4NJM7"/>
<accession>A0A6J4NJM7</accession>
<evidence type="ECO:0000313" key="2">
    <source>
        <dbReference type="EMBL" id="CAA9386957.1"/>
    </source>
</evidence>
<gene>
    <name evidence="2" type="ORF">AVDCRST_MAG64-992</name>
</gene>
<evidence type="ECO:0000256" key="1">
    <source>
        <dbReference type="SAM" id="MobiDB-lite"/>
    </source>
</evidence>
<dbReference type="EMBL" id="CADCUQ010000235">
    <property type="protein sequence ID" value="CAA9386957.1"/>
    <property type="molecule type" value="Genomic_DNA"/>
</dbReference>
<sequence length="121" mass="14207">MLDAAGKAEGVNKQLEKFDEPLASHHTKAGHREAERRIPMPSTSKSIRRSGTIPKMQRTVLRVFDSFEEADQHDREFWWSRTPAERLRELERLRRFNYSYGEGRPLPRFQRLLRVVELGGC</sequence>
<feature type="compositionally biased region" description="Basic and acidic residues" evidence="1">
    <location>
        <begin position="14"/>
        <end position="23"/>
    </location>
</feature>